<gene>
    <name evidence="3" type="ORF">G3M56_014185</name>
</gene>
<dbReference type="EMBL" id="CP066776">
    <property type="protein sequence ID" value="QQL44990.1"/>
    <property type="molecule type" value="Genomic_DNA"/>
</dbReference>
<evidence type="ECO:0000313" key="4">
    <source>
        <dbReference type="Proteomes" id="UP000475117"/>
    </source>
</evidence>
<evidence type="ECO:0008006" key="5">
    <source>
        <dbReference type="Google" id="ProtNLM"/>
    </source>
</evidence>
<keyword evidence="2" id="KW-0732">Signal</keyword>
<feature type="region of interest" description="Disordered" evidence="1">
    <location>
        <begin position="190"/>
        <end position="273"/>
    </location>
</feature>
<feature type="signal peptide" evidence="2">
    <location>
        <begin position="1"/>
        <end position="19"/>
    </location>
</feature>
<feature type="compositionally biased region" description="Basic and acidic residues" evidence="1">
    <location>
        <begin position="246"/>
        <end position="263"/>
    </location>
</feature>
<dbReference type="RefSeq" id="WP_164365384.1">
    <property type="nucleotide sequence ID" value="NZ_CP066776.1"/>
</dbReference>
<protein>
    <recommendedName>
        <fullName evidence="5">Outer membrane lipoprotein-sorting protein</fullName>
    </recommendedName>
</protein>
<keyword evidence="4" id="KW-1185">Reference proteome</keyword>
<evidence type="ECO:0000256" key="2">
    <source>
        <dbReference type="SAM" id="SignalP"/>
    </source>
</evidence>
<organism evidence="3 4">
    <name type="scientific">Sulfuriroseicoccus oceanibius</name>
    <dbReference type="NCBI Taxonomy" id="2707525"/>
    <lineage>
        <taxon>Bacteria</taxon>
        <taxon>Pseudomonadati</taxon>
        <taxon>Verrucomicrobiota</taxon>
        <taxon>Verrucomicrobiia</taxon>
        <taxon>Verrucomicrobiales</taxon>
        <taxon>Verrucomicrobiaceae</taxon>
        <taxon>Sulfuriroseicoccus</taxon>
    </lineage>
</organism>
<proteinExistence type="predicted"/>
<evidence type="ECO:0000313" key="3">
    <source>
        <dbReference type="EMBL" id="QQL44990.1"/>
    </source>
</evidence>
<evidence type="ECO:0000256" key="1">
    <source>
        <dbReference type="SAM" id="MobiDB-lite"/>
    </source>
</evidence>
<sequence length="273" mass="30061">MKPSLALLCGLLSLAPAFADLTSSQAVNALERQYGAAKFDHIVSLSAERGEPNPREWVVVVFDPESPTTLRSYWADETRVVTRGVNSAFYPGRVPSGFVDAAKIKVNSESAFAIVDDLARQEKVGFNEVTYTLRAIDFTDDPIWVIRLIDVRRQVVGRVTLSAESGKVLRRVWLTPTAARRGMAPFVRDSLAPKEGDGRPLIPVEPGEGLPTREVDGFPIDPVPDDAPLGLPPLPEVDVTAGLVGIERERREREPELPTRDPDPLYQELPDDE</sequence>
<dbReference type="AlphaFoldDB" id="A0A6B3L8F6"/>
<dbReference type="KEGG" id="soa:G3M56_014185"/>
<feature type="chain" id="PRO_5043366369" description="Outer membrane lipoprotein-sorting protein" evidence="2">
    <location>
        <begin position="20"/>
        <end position="273"/>
    </location>
</feature>
<name>A0A6B3L8F6_9BACT</name>
<reference evidence="3 4" key="1">
    <citation type="submission" date="2020-12" db="EMBL/GenBank/DDBJ databases">
        <title>Sulforoseuscoccus oceanibium gen. nov., sp. nov., a representative of the phylum Verrucomicrobia with special cytoplasmic membrane, and proposal of Sulforoseuscoccusaceae fam. nov.</title>
        <authorList>
            <person name="Xi F."/>
        </authorList>
    </citation>
    <scope>NUCLEOTIDE SEQUENCE [LARGE SCALE GENOMIC DNA]</scope>
    <source>
        <strain evidence="3 4">T37</strain>
    </source>
</reference>
<accession>A0A6B3L8F6</accession>
<dbReference type="Proteomes" id="UP000475117">
    <property type="component" value="Chromosome"/>
</dbReference>